<dbReference type="Gene3D" id="2.40.50.40">
    <property type="match status" value="1"/>
</dbReference>
<organism evidence="4 5">
    <name type="scientific">Leptotrombidium deliense</name>
    <dbReference type="NCBI Taxonomy" id="299467"/>
    <lineage>
        <taxon>Eukaryota</taxon>
        <taxon>Metazoa</taxon>
        <taxon>Ecdysozoa</taxon>
        <taxon>Arthropoda</taxon>
        <taxon>Chelicerata</taxon>
        <taxon>Arachnida</taxon>
        <taxon>Acari</taxon>
        <taxon>Acariformes</taxon>
        <taxon>Trombidiformes</taxon>
        <taxon>Prostigmata</taxon>
        <taxon>Anystina</taxon>
        <taxon>Parasitengona</taxon>
        <taxon>Trombiculoidea</taxon>
        <taxon>Trombiculidae</taxon>
        <taxon>Leptotrombidium</taxon>
    </lineage>
</organism>
<name>A0A443SKX9_9ACAR</name>
<dbReference type="InterPro" id="IPR016197">
    <property type="entry name" value="Chromo-like_dom_sf"/>
</dbReference>
<evidence type="ECO:0000256" key="2">
    <source>
        <dbReference type="ARBA" id="ARBA00023242"/>
    </source>
</evidence>
<evidence type="ECO:0000313" key="5">
    <source>
        <dbReference type="Proteomes" id="UP000288716"/>
    </source>
</evidence>
<feature type="domain" description="Chromo shadow" evidence="3">
    <location>
        <begin position="27"/>
        <end position="91"/>
    </location>
</feature>
<keyword evidence="2" id="KW-0539">Nucleus</keyword>
<reference evidence="4 5" key="1">
    <citation type="journal article" date="2018" name="Gigascience">
        <title>Genomes of trombidid mites reveal novel predicted allergens and laterally-transferred genes associated with secondary metabolism.</title>
        <authorList>
            <person name="Dong X."/>
            <person name="Chaisiri K."/>
            <person name="Xia D."/>
            <person name="Armstrong S.D."/>
            <person name="Fang Y."/>
            <person name="Donnelly M.J."/>
            <person name="Kadowaki T."/>
            <person name="McGarry J.W."/>
            <person name="Darby A.C."/>
            <person name="Makepeace B.L."/>
        </authorList>
    </citation>
    <scope>NUCLEOTIDE SEQUENCE [LARGE SCALE GENOMIC DNA]</scope>
    <source>
        <strain evidence="4">UoL-UT</strain>
    </source>
</reference>
<sequence length="95" mass="10865">MNVKAGEIPFRYYKGDIIRRKPEDKSNGFDHGLTAVKILEADPGDGESGILYLVKWKEVTSLEIIGREIANEKIPQLVIEFLQSRLVFKSKCSYY</sequence>
<dbReference type="STRING" id="299467.A0A443SKX9"/>
<comment type="caution">
    <text evidence="4">The sequence shown here is derived from an EMBL/GenBank/DDBJ whole genome shotgun (WGS) entry which is preliminary data.</text>
</comment>
<evidence type="ECO:0000256" key="1">
    <source>
        <dbReference type="ARBA" id="ARBA00004123"/>
    </source>
</evidence>
<evidence type="ECO:0000259" key="3">
    <source>
        <dbReference type="SMART" id="SM00300"/>
    </source>
</evidence>
<keyword evidence="5" id="KW-1185">Reference proteome</keyword>
<dbReference type="Proteomes" id="UP000288716">
    <property type="component" value="Unassembled WGS sequence"/>
</dbReference>
<dbReference type="SMART" id="SM00300">
    <property type="entry name" value="ChSh"/>
    <property type="match status" value="1"/>
</dbReference>
<dbReference type="CDD" id="cd00034">
    <property type="entry name" value="CSD"/>
    <property type="match status" value="1"/>
</dbReference>
<comment type="subcellular location">
    <subcellularLocation>
        <location evidence="1">Nucleus</location>
    </subcellularLocation>
</comment>
<protein>
    <submittedName>
        <fullName evidence="4">Chromobox protein 1-like protein</fullName>
    </submittedName>
</protein>
<proteinExistence type="predicted"/>
<dbReference type="AlphaFoldDB" id="A0A443SKX9"/>
<dbReference type="GO" id="GO:0005694">
    <property type="term" value="C:chromosome"/>
    <property type="evidence" value="ECO:0007669"/>
    <property type="project" value="UniProtKB-ARBA"/>
</dbReference>
<dbReference type="InterPro" id="IPR008251">
    <property type="entry name" value="Chromo_shadow_dom"/>
</dbReference>
<accession>A0A443SKX9</accession>
<dbReference type="VEuPathDB" id="VectorBase:LDEU003895"/>
<dbReference type="SUPFAM" id="SSF54160">
    <property type="entry name" value="Chromo domain-like"/>
    <property type="match status" value="1"/>
</dbReference>
<gene>
    <name evidence="4" type="ORF">B4U80_11130</name>
</gene>
<dbReference type="EMBL" id="NCKV01001547">
    <property type="protein sequence ID" value="RWS28145.1"/>
    <property type="molecule type" value="Genomic_DNA"/>
</dbReference>
<dbReference type="OrthoDB" id="273092at2759"/>
<evidence type="ECO:0000313" key="4">
    <source>
        <dbReference type="EMBL" id="RWS28145.1"/>
    </source>
</evidence>
<dbReference type="GO" id="GO:0005634">
    <property type="term" value="C:nucleus"/>
    <property type="evidence" value="ECO:0007669"/>
    <property type="project" value="UniProtKB-SubCell"/>
</dbReference>
<dbReference type="Pfam" id="PF01393">
    <property type="entry name" value="Chromo_shadow"/>
    <property type="match status" value="1"/>
</dbReference>